<keyword evidence="1" id="KW-0812">Transmembrane</keyword>
<organism evidence="2 3">
    <name type="scientific">Kalanchoe fedtschenkoi</name>
    <name type="common">Lavender scallops</name>
    <name type="synonym">South American air plant</name>
    <dbReference type="NCBI Taxonomy" id="63787"/>
    <lineage>
        <taxon>Eukaryota</taxon>
        <taxon>Viridiplantae</taxon>
        <taxon>Streptophyta</taxon>
        <taxon>Embryophyta</taxon>
        <taxon>Tracheophyta</taxon>
        <taxon>Spermatophyta</taxon>
        <taxon>Magnoliopsida</taxon>
        <taxon>eudicotyledons</taxon>
        <taxon>Gunneridae</taxon>
        <taxon>Pentapetalae</taxon>
        <taxon>Saxifragales</taxon>
        <taxon>Crassulaceae</taxon>
        <taxon>Kalanchoe</taxon>
    </lineage>
</organism>
<dbReference type="AlphaFoldDB" id="A0A7N0TT94"/>
<dbReference type="Proteomes" id="UP000594263">
    <property type="component" value="Unplaced"/>
</dbReference>
<sequence>MSISNPLPPPSPFLSTNPLPSRLARFASFIAIFFFSINHHLSSFTTFLNSPHRLLYTRSR</sequence>
<keyword evidence="1" id="KW-1133">Transmembrane helix</keyword>
<accession>A0A7N0TT94</accession>
<evidence type="ECO:0000313" key="2">
    <source>
        <dbReference type="EnsemblPlants" id="Kaladp0045s0270.1.v1.1.CDS.1"/>
    </source>
</evidence>
<name>A0A7N0TT94_KALFE</name>
<evidence type="ECO:0000313" key="3">
    <source>
        <dbReference type="Proteomes" id="UP000594263"/>
    </source>
</evidence>
<feature type="transmembrane region" description="Helical" evidence="1">
    <location>
        <begin position="26"/>
        <end position="48"/>
    </location>
</feature>
<dbReference type="EnsemblPlants" id="Kaladp0045s0270.1.v1.1">
    <property type="protein sequence ID" value="Kaladp0045s0270.1.v1.1.CDS.1"/>
    <property type="gene ID" value="Kaladp0045s0270.v1.1"/>
</dbReference>
<protein>
    <submittedName>
        <fullName evidence="2">Uncharacterized protein</fullName>
    </submittedName>
</protein>
<proteinExistence type="predicted"/>
<dbReference type="Gramene" id="Kaladp0045s0270.1.v1.1">
    <property type="protein sequence ID" value="Kaladp0045s0270.1.v1.1.CDS.1"/>
    <property type="gene ID" value="Kaladp0045s0270.v1.1"/>
</dbReference>
<evidence type="ECO:0000256" key="1">
    <source>
        <dbReference type="SAM" id="Phobius"/>
    </source>
</evidence>
<keyword evidence="3" id="KW-1185">Reference proteome</keyword>
<keyword evidence="1" id="KW-0472">Membrane</keyword>
<reference evidence="2" key="1">
    <citation type="submission" date="2021-01" db="UniProtKB">
        <authorList>
            <consortium name="EnsemblPlants"/>
        </authorList>
    </citation>
    <scope>IDENTIFICATION</scope>
</reference>